<dbReference type="Proteomes" id="UP001515480">
    <property type="component" value="Unassembled WGS sequence"/>
</dbReference>
<evidence type="ECO:0000313" key="1">
    <source>
        <dbReference type="EMBL" id="KAL1527738.1"/>
    </source>
</evidence>
<gene>
    <name evidence="1" type="ORF">AB1Y20_009123</name>
</gene>
<organism evidence="1 2">
    <name type="scientific">Prymnesium parvum</name>
    <name type="common">Toxic golden alga</name>
    <dbReference type="NCBI Taxonomy" id="97485"/>
    <lineage>
        <taxon>Eukaryota</taxon>
        <taxon>Haptista</taxon>
        <taxon>Haptophyta</taxon>
        <taxon>Prymnesiophyceae</taxon>
        <taxon>Prymnesiales</taxon>
        <taxon>Prymnesiaceae</taxon>
        <taxon>Prymnesium</taxon>
    </lineage>
</organism>
<proteinExistence type="predicted"/>
<comment type="caution">
    <text evidence="1">The sequence shown here is derived from an EMBL/GenBank/DDBJ whole genome shotgun (WGS) entry which is preliminary data.</text>
</comment>
<accession>A0AB34K3F9</accession>
<evidence type="ECO:0000313" key="2">
    <source>
        <dbReference type="Proteomes" id="UP001515480"/>
    </source>
</evidence>
<protein>
    <submittedName>
        <fullName evidence="1">Uncharacterized protein</fullName>
    </submittedName>
</protein>
<sequence length="68" mass="7696">MRARASSSSCCCRSARWCRKDLSEIALTTMKLRSDICRHFPLCKITVDPRYNPPQRSPLLSALMTPPA</sequence>
<reference evidence="1 2" key="1">
    <citation type="journal article" date="2024" name="Science">
        <title>Giant polyketide synthase enzymes in the biosynthesis of giant marine polyether toxins.</title>
        <authorList>
            <person name="Fallon T.R."/>
            <person name="Shende V.V."/>
            <person name="Wierzbicki I.H."/>
            <person name="Pendleton A.L."/>
            <person name="Watervoot N.F."/>
            <person name="Auber R.P."/>
            <person name="Gonzalez D.J."/>
            <person name="Wisecaver J.H."/>
            <person name="Moore B.S."/>
        </authorList>
    </citation>
    <scope>NUCLEOTIDE SEQUENCE [LARGE SCALE GENOMIC DNA]</scope>
    <source>
        <strain evidence="1 2">12B1</strain>
    </source>
</reference>
<keyword evidence="2" id="KW-1185">Reference proteome</keyword>
<dbReference type="EMBL" id="JBGBPQ010000002">
    <property type="protein sequence ID" value="KAL1527738.1"/>
    <property type="molecule type" value="Genomic_DNA"/>
</dbReference>
<dbReference type="AlphaFoldDB" id="A0AB34K3F9"/>
<name>A0AB34K3F9_PRYPA</name>